<sequence>MVYQRKEGKPFVLKDIDPLFYACCYLNTNRMFLMEKEKFFNEMQKGLISKLSAVANL</sequence>
<dbReference type="EMBL" id="SMAB01000006">
    <property type="protein sequence ID" value="TCS83174.1"/>
    <property type="molecule type" value="Genomic_DNA"/>
</dbReference>
<keyword evidence="2" id="KW-1185">Reference proteome</keyword>
<proteinExistence type="predicted"/>
<evidence type="ECO:0000313" key="2">
    <source>
        <dbReference type="Proteomes" id="UP000295788"/>
    </source>
</evidence>
<organism evidence="1 2">
    <name type="scientific">Tepidibacillus fermentans</name>
    <dbReference type="NCBI Taxonomy" id="1281767"/>
    <lineage>
        <taxon>Bacteria</taxon>
        <taxon>Bacillati</taxon>
        <taxon>Bacillota</taxon>
        <taxon>Bacilli</taxon>
        <taxon>Bacillales</taxon>
        <taxon>Bacillaceae</taxon>
        <taxon>Tepidibacillus</taxon>
    </lineage>
</organism>
<comment type="caution">
    <text evidence="1">The sequence shown here is derived from an EMBL/GenBank/DDBJ whole genome shotgun (WGS) entry which is preliminary data.</text>
</comment>
<reference evidence="1 2" key="1">
    <citation type="submission" date="2019-03" db="EMBL/GenBank/DDBJ databases">
        <title>Genomic Encyclopedia of Type Strains, Phase IV (KMG-IV): sequencing the most valuable type-strain genomes for metagenomic binning, comparative biology and taxonomic classification.</title>
        <authorList>
            <person name="Goeker M."/>
        </authorList>
    </citation>
    <scope>NUCLEOTIDE SEQUENCE [LARGE SCALE GENOMIC DNA]</scope>
    <source>
        <strain evidence="1 2">DSM 23802</strain>
    </source>
</reference>
<protein>
    <submittedName>
        <fullName evidence="1">Uncharacterized protein</fullName>
    </submittedName>
</protein>
<evidence type="ECO:0000313" key="1">
    <source>
        <dbReference type="EMBL" id="TCS83174.1"/>
    </source>
</evidence>
<name>A0A4R3KIR5_9BACI</name>
<dbReference type="Proteomes" id="UP000295788">
    <property type="component" value="Unassembled WGS sequence"/>
</dbReference>
<gene>
    <name evidence="1" type="ORF">EDD72_106102</name>
</gene>
<dbReference type="AlphaFoldDB" id="A0A4R3KIR5"/>
<accession>A0A4R3KIR5</accession>